<gene>
    <name evidence="2" type="ORF">GAZ26_06460</name>
</gene>
<dbReference type="InterPro" id="IPR050834">
    <property type="entry name" value="Glycosyltransf_2"/>
</dbReference>
<reference evidence="2 3" key="1">
    <citation type="journal article" date="2019" name="Nat. Med.">
        <title>A library of human gut bacterial isolates paired with longitudinal multiomics data enables mechanistic microbiome research.</title>
        <authorList>
            <person name="Poyet M."/>
            <person name="Groussin M."/>
            <person name="Gibbons S.M."/>
            <person name="Avila-Pacheco J."/>
            <person name="Jiang X."/>
            <person name="Kearney S.M."/>
            <person name="Perrotta A.R."/>
            <person name="Berdy B."/>
            <person name="Zhao S."/>
            <person name="Lieberman T.D."/>
            <person name="Swanson P.K."/>
            <person name="Smith M."/>
            <person name="Roesemann S."/>
            <person name="Alexander J.E."/>
            <person name="Rich S.A."/>
            <person name="Livny J."/>
            <person name="Vlamakis H."/>
            <person name="Clish C."/>
            <person name="Bullock K."/>
            <person name="Deik A."/>
            <person name="Scott J."/>
            <person name="Pierce K.A."/>
            <person name="Xavier R.J."/>
            <person name="Alm E.J."/>
        </authorList>
    </citation>
    <scope>NUCLEOTIDE SEQUENCE [LARGE SCALE GENOMIC DNA]</scope>
    <source>
        <strain evidence="2 3">BIOML-A7</strain>
    </source>
</reference>
<dbReference type="InterPro" id="IPR029044">
    <property type="entry name" value="Nucleotide-diphossugar_trans"/>
</dbReference>
<organism evidence="2 3">
    <name type="scientific">Bacteroides xylanisolvens</name>
    <dbReference type="NCBI Taxonomy" id="371601"/>
    <lineage>
        <taxon>Bacteria</taxon>
        <taxon>Pseudomonadati</taxon>
        <taxon>Bacteroidota</taxon>
        <taxon>Bacteroidia</taxon>
        <taxon>Bacteroidales</taxon>
        <taxon>Bacteroidaceae</taxon>
        <taxon>Bacteroides</taxon>
    </lineage>
</organism>
<dbReference type="SUPFAM" id="SSF53448">
    <property type="entry name" value="Nucleotide-diphospho-sugar transferases"/>
    <property type="match status" value="1"/>
</dbReference>
<dbReference type="AlphaFoldDB" id="A0A7J5QUL4"/>
<keyword evidence="2" id="KW-0808">Transferase</keyword>
<dbReference type="PANTHER" id="PTHR43685:SF2">
    <property type="entry name" value="GLYCOSYLTRANSFERASE 2-LIKE DOMAIN-CONTAINING PROTEIN"/>
    <property type="match status" value="1"/>
</dbReference>
<evidence type="ECO:0000313" key="2">
    <source>
        <dbReference type="EMBL" id="KAB6425574.1"/>
    </source>
</evidence>
<accession>A0A7J5QUL4</accession>
<evidence type="ECO:0000313" key="3">
    <source>
        <dbReference type="Proteomes" id="UP000471447"/>
    </source>
</evidence>
<dbReference type="RefSeq" id="WP_151935934.1">
    <property type="nucleotide sequence ID" value="NZ_JAJCHQ010000003.1"/>
</dbReference>
<dbReference type="PANTHER" id="PTHR43685">
    <property type="entry name" value="GLYCOSYLTRANSFERASE"/>
    <property type="match status" value="1"/>
</dbReference>
<dbReference type="CDD" id="cd00761">
    <property type="entry name" value="Glyco_tranf_GTA_type"/>
    <property type="match status" value="1"/>
</dbReference>
<dbReference type="EMBL" id="WDCG01000005">
    <property type="protein sequence ID" value="KAB6425574.1"/>
    <property type="molecule type" value="Genomic_DNA"/>
</dbReference>
<dbReference type="InterPro" id="IPR001173">
    <property type="entry name" value="Glyco_trans_2-like"/>
</dbReference>
<dbReference type="Pfam" id="PF00535">
    <property type="entry name" value="Glycos_transf_2"/>
    <property type="match status" value="1"/>
</dbReference>
<feature type="domain" description="Glycosyltransferase 2-like" evidence="1">
    <location>
        <begin position="11"/>
        <end position="138"/>
    </location>
</feature>
<evidence type="ECO:0000259" key="1">
    <source>
        <dbReference type="Pfam" id="PF00535"/>
    </source>
</evidence>
<comment type="caution">
    <text evidence="2">The sequence shown here is derived from an EMBL/GenBank/DDBJ whole genome shotgun (WGS) entry which is preliminary data.</text>
</comment>
<dbReference type="GO" id="GO:0016740">
    <property type="term" value="F:transferase activity"/>
    <property type="evidence" value="ECO:0007669"/>
    <property type="project" value="UniProtKB-KW"/>
</dbReference>
<name>A0A7J5QUL4_9BACE</name>
<protein>
    <submittedName>
        <fullName evidence="2">Glycosyltransferase family 2 protein</fullName>
    </submittedName>
</protein>
<proteinExistence type="predicted"/>
<dbReference type="Gene3D" id="3.90.550.10">
    <property type="entry name" value="Spore Coat Polysaccharide Biosynthesis Protein SpsA, Chain A"/>
    <property type="match status" value="1"/>
</dbReference>
<dbReference type="Proteomes" id="UP000471447">
    <property type="component" value="Unassembled WGS sequence"/>
</dbReference>
<sequence>MENLKDKTLVSVIVPIYNAEKYLTACVDALLAQTYTHIEILLVDDGSEDRSGTLCDEYAQRDSRVRVLHLQNGGVSRARNHALDVMKGEWVCFADADDEVTPHYVEHFVDAMEEGVDVIISEAVFVHEDGRSERLSYKRHGTLPLTEIFSVNELSAHGYACAKCYRTWHMQSVAHGPMLRFPEEIKFSEDLIFVMQYLAISPKAKYVPYADYIYYLRSGSASGKIFTYEIERRCFCEYIAQMKILSTIVGMNLMQLSSSASILSMLFARVRNSMYIKKELSREERVTFYKNIAPEIRQIICDYSQGANVLVRLGYKLFMKGQHFKLMDWYFFFMIAIYYKKAA</sequence>